<protein>
    <submittedName>
        <fullName evidence="1">Uncharacterized protein</fullName>
    </submittedName>
</protein>
<dbReference type="Proteomes" id="UP000267017">
    <property type="component" value="Unassembled WGS sequence"/>
</dbReference>
<comment type="caution">
    <text evidence="1">The sequence shown here is derived from an EMBL/GenBank/DDBJ whole genome shotgun (WGS) entry which is preliminary data.</text>
</comment>
<dbReference type="RefSeq" id="WP_128635854.1">
    <property type="nucleotide sequence ID" value="NZ_RRCN01000002.1"/>
</dbReference>
<dbReference type="AlphaFoldDB" id="A0A3P3T9V0"/>
<name>A0A3P3T9V0_9BACL</name>
<gene>
    <name evidence="1" type="ORF">EHV15_34840</name>
</gene>
<dbReference type="EMBL" id="RRCN01000002">
    <property type="protein sequence ID" value="RRJ54770.1"/>
    <property type="molecule type" value="Genomic_DNA"/>
</dbReference>
<sequence>MKRRNRFCIFALGLLTCVFLFIHIISSDDLHTSADGSDFLVWKKHADQAHLQIRRVPTSFQLLSLETYFDVSVSPSDWNRVSEGYIARLVIDERTMDSKVIYVYDGPWDPLTLLRF</sequence>
<reference evidence="1 2" key="1">
    <citation type="submission" date="2018-11" db="EMBL/GenBank/DDBJ databases">
        <title>Genome sequencing of Paenibacillus sp. KCOM 3021 (= ChDC PVNT-B20).</title>
        <authorList>
            <person name="Kook J.-K."/>
            <person name="Park S.-N."/>
            <person name="Lim Y.K."/>
        </authorList>
    </citation>
    <scope>NUCLEOTIDE SEQUENCE [LARGE SCALE GENOMIC DNA]</scope>
    <source>
        <strain evidence="1 2">KCOM 3021</strain>
    </source>
</reference>
<keyword evidence="2" id="KW-1185">Reference proteome</keyword>
<accession>A0A3P3T9V0</accession>
<proteinExistence type="predicted"/>
<organism evidence="1 2">
    <name type="scientific">Paenibacillus oralis</name>
    <dbReference type="NCBI Taxonomy" id="2490856"/>
    <lineage>
        <taxon>Bacteria</taxon>
        <taxon>Bacillati</taxon>
        <taxon>Bacillota</taxon>
        <taxon>Bacilli</taxon>
        <taxon>Bacillales</taxon>
        <taxon>Paenibacillaceae</taxon>
        <taxon>Paenibacillus</taxon>
    </lineage>
</organism>
<evidence type="ECO:0000313" key="2">
    <source>
        <dbReference type="Proteomes" id="UP000267017"/>
    </source>
</evidence>
<evidence type="ECO:0000313" key="1">
    <source>
        <dbReference type="EMBL" id="RRJ54770.1"/>
    </source>
</evidence>